<name>V6IXE6_9BACL</name>
<dbReference type="EMBL" id="AWTC01000008">
    <property type="protein sequence ID" value="EST11965.1"/>
    <property type="molecule type" value="Genomic_DNA"/>
</dbReference>
<proteinExistence type="predicted"/>
<keyword evidence="2" id="KW-1185">Reference proteome</keyword>
<organism evidence="1 2">
    <name type="scientific">Sporolactobacillus laevolacticus DSM 442</name>
    <dbReference type="NCBI Taxonomy" id="1395513"/>
    <lineage>
        <taxon>Bacteria</taxon>
        <taxon>Bacillati</taxon>
        <taxon>Bacillota</taxon>
        <taxon>Bacilli</taxon>
        <taxon>Bacillales</taxon>
        <taxon>Sporolactobacillaceae</taxon>
        <taxon>Sporolactobacillus</taxon>
    </lineage>
</organism>
<gene>
    <name evidence="1" type="ORF">P343_09000</name>
</gene>
<evidence type="ECO:0000313" key="1">
    <source>
        <dbReference type="EMBL" id="EST11965.1"/>
    </source>
</evidence>
<dbReference type="AlphaFoldDB" id="V6IXE6"/>
<reference evidence="1 2" key="1">
    <citation type="journal article" date="2013" name="Genome Announc.">
        <title>Genome Sequence of Sporolactobacillus laevolacticus DSM442, an Efficient Polymer-Grade D-Lactate Producer from Agricultural Waste Cottonseed as a Nitrogen Source.</title>
        <authorList>
            <person name="Wang H."/>
            <person name="Wang L."/>
            <person name="Ju J."/>
            <person name="Yu B."/>
            <person name="Ma Y."/>
        </authorList>
    </citation>
    <scope>NUCLEOTIDE SEQUENCE [LARGE SCALE GENOMIC DNA]</scope>
    <source>
        <strain evidence="1 2">DSM 442</strain>
    </source>
</reference>
<accession>V6IXE6</accession>
<comment type="caution">
    <text evidence="1">The sequence shown here is derived from an EMBL/GenBank/DDBJ whole genome shotgun (WGS) entry which is preliminary data.</text>
</comment>
<protein>
    <submittedName>
        <fullName evidence="1">Uncharacterized protein</fullName>
    </submittedName>
</protein>
<sequence length="83" mass="9868">MEWRSFQIKIKKEASSNFNAPLQVNSEHCNRVEQTIEEVRVLFLYFLQFVSLTVHFKPVIDAASRITVEYIKIILLETFFHHV</sequence>
<evidence type="ECO:0000313" key="2">
    <source>
        <dbReference type="Proteomes" id="UP000018296"/>
    </source>
</evidence>
<dbReference type="STRING" id="1395513.P343_09000"/>
<dbReference type="Proteomes" id="UP000018296">
    <property type="component" value="Unassembled WGS sequence"/>
</dbReference>